<dbReference type="GO" id="GO:0004519">
    <property type="term" value="F:endonuclease activity"/>
    <property type="evidence" value="ECO:0007669"/>
    <property type="project" value="UniProtKB-KW"/>
</dbReference>
<reference evidence="2" key="1">
    <citation type="submission" date="2020-04" db="EMBL/GenBank/DDBJ databases">
        <title>A desert anoxygenic phototrophic bacterium fixes CO2 using RubisCO under aerobic conditions.</title>
        <authorList>
            <person name="Tang K."/>
        </authorList>
    </citation>
    <scope>NUCLEOTIDE SEQUENCE [LARGE SCALE GENOMIC DNA]</scope>
    <source>
        <strain evidence="2">MIMtkB3</strain>
    </source>
</reference>
<dbReference type="CDD" id="cd06260">
    <property type="entry name" value="DUF820-like"/>
    <property type="match status" value="1"/>
</dbReference>
<protein>
    <submittedName>
        <fullName evidence="2">Uma2 family endonuclease</fullName>
    </submittedName>
</protein>
<accession>A0A858R3G5</accession>
<dbReference type="Proteomes" id="UP000501891">
    <property type="component" value="Chromosome"/>
</dbReference>
<dbReference type="InterPro" id="IPR011335">
    <property type="entry name" value="Restrct_endonuc-II-like"/>
</dbReference>
<proteinExistence type="predicted"/>
<dbReference type="KEGG" id="acru:HHL28_01330"/>
<dbReference type="Gene3D" id="3.90.1570.10">
    <property type="entry name" value="tt1808, chain A"/>
    <property type="match status" value="1"/>
</dbReference>
<name>A0A858R3G5_9PROT</name>
<dbReference type="AlphaFoldDB" id="A0A858R3G5"/>
<evidence type="ECO:0000313" key="2">
    <source>
        <dbReference type="EMBL" id="QJE71934.1"/>
    </source>
</evidence>
<keyword evidence="2" id="KW-0540">Nuclease</keyword>
<gene>
    <name evidence="2" type="ORF">HHL28_01330</name>
</gene>
<organism evidence="2 3">
    <name type="scientific">Aerophototrophica crusticola</name>
    <dbReference type="NCBI Taxonomy" id="1709002"/>
    <lineage>
        <taxon>Bacteria</taxon>
        <taxon>Pseudomonadati</taxon>
        <taxon>Pseudomonadota</taxon>
        <taxon>Alphaproteobacteria</taxon>
        <taxon>Rhodospirillales</taxon>
        <taxon>Rhodospirillaceae</taxon>
        <taxon>Aerophototrophica</taxon>
    </lineage>
</organism>
<feature type="domain" description="Putative restriction endonuclease" evidence="1">
    <location>
        <begin position="8"/>
        <end position="168"/>
    </location>
</feature>
<dbReference type="SUPFAM" id="SSF52980">
    <property type="entry name" value="Restriction endonuclease-like"/>
    <property type="match status" value="1"/>
</dbReference>
<keyword evidence="3" id="KW-1185">Reference proteome</keyword>
<sequence>MTQRMSREAFHRWVEEQGGGQRYERATGQPVAMSPEKVGHARVKAEIWSAFRQQLLARDLPCEVLPDGITVEVGDDADYEPDVVVNCGPRLSPEATAAPTPVIIVEVLSRGTKGVDVGEKFADYFRLPSLRHYLLVSYVRRRVIHHRRQDDGTILSAIHAGGVLTLDPPGLDLDIDEVYRLAEVGV</sequence>
<dbReference type="InterPro" id="IPR008538">
    <property type="entry name" value="Uma2"/>
</dbReference>
<keyword evidence="2" id="KW-0255">Endonuclease</keyword>
<dbReference type="PANTHER" id="PTHR36558:SF1">
    <property type="entry name" value="RESTRICTION ENDONUCLEASE DOMAIN-CONTAINING PROTEIN-RELATED"/>
    <property type="match status" value="1"/>
</dbReference>
<dbReference type="EMBL" id="CP051775">
    <property type="protein sequence ID" value="QJE71934.1"/>
    <property type="molecule type" value="Genomic_DNA"/>
</dbReference>
<evidence type="ECO:0000313" key="3">
    <source>
        <dbReference type="Proteomes" id="UP000501891"/>
    </source>
</evidence>
<dbReference type="Pfam" id="PF05685">
    <property type="entry name" value="Uma2"/>
    <property type="match status" value="1"/>
</dbReference>
<dbReference type="InterPro" id="IPR012296">
    <property type="entry name" value="Nuclease_put_TT1808"/>
</dbReference>
<evidence type="ECO:0000259" key="1">
    <source>
        <dbReference type="Pfam" id="PF05685"/>
    </source>
</evidence>
<keyword evidence="2" id="KW-0378">Hydrolase</keyword>
<dbReference type="PANTHER" id="PTHR36558">
    <property type="entry name" value="GLR1098 PROTEIN"/>
    <property type="match status" value="1"/>
</dbReference>